<keyword evidence="2" id="KW-0597">Phosphoprotein</keyword>
<dbReference type="InterPro" id="IPR017441">
    <property type="entry name" value="Protein_kinase_ATP_BS"/>
</dbReference>
<evidence type="ECO:0000259" key="9">
    <source>
        <dbReference type="PROSITE" id="PS50011"/>
    </source>
</evidence>
<dbReference type="EMBL" id="KE504166">
    <property type="protein sequence ID" value="EPS98329.1"/>
    <property type="molecule type" value="Genomic_DNA"/>
</dbReference>
<gene>
    <name evidence="10" type="ORF">FOMPIDRAFT_1017741</name>
</gene>
<name>S8FIX1_FOMSC</name>
<dbReference type="InParanoid" id="S8FIX1"/>
<dbReference type="InterPro" id="IPR000719">
    <property type="entry name" value="Prot_kinase_dom"/>
</dbReference>
<dbReference type="InterPro" id="IPR008271">
    <property type="entry name" value="Ser/Thr_kinase_AS"/>
</dbReference>
<evidence type="ECO:0000256" key="2">
    <source>
        <dbReference type="ARBA" id="ARBA00022553"/>
    </source>
</evidence>
<proteinExistence type="predicted"/>
<dbReference type="PROSITE" id="PS00108">
    <property type="entry name" value="PROTEIN_KINASE_ST"/>
    <property type="match status" value="1"/>
</dbReference>
<dbReference type="InterPro" id="IPR011009">
    <property type="entry name" value="Kinase-like_dom_sf"/>
</dbReference>
<feature type="compositionally biased region" description="Low complexity" evidence="8">
    <location>
        <begin position="184"/>
        <end position="201"/>
    </location>
</feature>
<accession>S8FIX1</accession>
<dbReference type="AlphaFoldDB" id="S8FIX1"/>
<evidence type="ECO:0000256" key="3">
    <source>
        <dbReference type="ARBA" id="ARBA00022679"/>
    </source>
</evidence>
<sequence>MWFSIYDTNARALGLARLRHTFDALKRSAKIVFAPQNAPFPSTTPSDLTVSQADWSHVEDGECISATHLSGAAIATLVGLGYTYTIPPTQLWLLPCLHGEPPALPTSPVVPSPHDFDFAIDVEAVLGGEATNLSRPTFPVHSSKTIFTSPALSIGSVSVASRPSGITACSPASESVSLSMASTPYASSSSADSDSSFEVASPPTDIVGIPDPQERSSDDGELRVADCPHKPSALSKDDTSYQLLEAEVLALMHRLAEDARHNAPPKVPSSTAAPEPDNERPTSEIESLSDNGPADGADSEVDKTVLATGDCEDNESDDDECPTILYSPHSGNRYTLEGVIGRGGFSRVVRALDSEGRWCAVKMILKPKVYEWSDARQNLLREKTIMAKVADLGTGRLIDLYESWEDEVLIYFVMEHSPCSLHYLISPPSGVPKIELTQDDERLLCAEMIAALAVLHQNKIVHRDIKPDNFLVDPAGGVVLADFGLSIEADLYDGIKGACGTEDYLAPEQRWCASYDSQIDVWQLACTFIELLAGLRDTWIGTFGKGNNPLSRDDLELEVLQQVLNCSVEGLLPANHPAKELVLEMIKIHPGERPTVEELKIYPWFDGINWDEVTYGPSARRSFRPRHVPINPRCSPVYSTFFGTPSEPQRTQKVEENIKTQMDMYELEPLAFVYPLLGPGDAN</sequence>
<evidence type="ECO:0000313" key="10">
    <source>
        <dbReference type="EMBL" id="EPS98329.1"/>
    </source>
</evidence>
<dbReference type="Gene3D" id="3.30.200.20">
    <property type="entry name" value="Phosphorylase Kinase, domain 1"/>
    <property type="match status" value="1"/>
</dbReference>
<dbReference type="PROSITE" id="PS50011">
    <property type="entry name" value="PROTEIN_KINASE_DOM"/>
    <property type="match status" value="1"/>
</dbReference>
<dbReference type="STRING" id="743788.S8FIX1"/>
<feature type="domain" description="Protein kinase" evidence="9">
    <location>
        <begin position="334"/>
        <end position="605"/>
    </location>
</feature>
<feature type="region of interest" description="Disordered" evidence="8">
    <location>
        <begin position="259"/>
        <end position="300"/>
    </location>
</feature>
<dbReference type="PROSITE" id="PS00107">
    <property type="entry name" value="PROTEIN_KINASE_ATP"/>
    <property type="match status" value="1"/>
</dbReference>
<keyword evidence="6 7" id="KW-0067">ATP-binding</keyword>
<keyword evidence="1" id="KW-0723">Serine/threonine-protein kinase</keyword>
<evidence type="ECO:0000256" key="1">
    <source>
        <dbReference type="ARBA" id="ARBA00022527"/>
    </source>
</evidence>
<dbReference type="OrthoDB" id="1668230at2759"/>
<dbReference type="GO" id="GO:0005524">
    <property type="term" value="F:ATP binding"/>
    <property type="evidence" value="ECO:0007669"/>
    <property type="project" value="UniProtKB-UniRule"/>
</dbReference>
<evidence type="ECO:0000256" key="5">
    <source>
        <dbReference type="ARBA" id="ARBA00022777"/>
    </source>
</evidence>
<dbReference type="Gene3D" id="1.10.510.10">
    <property type="entry name" value="Transferase(Phosphotransferase) domain 1"/>
    <property type="match status" value="1"/>
</dbReference>
<dbReference type="CDD" id="cd14014">
    <property type="entry name" value="STKc_PknB_like"/>
    <property type="match status" value="1"/>
</dbReference>
<dbReference type="Pfam" id="PF00069">
    <property type="entry name" value="Pkinase"/>
    <property type="match status" value="1"/>
</dbReference>
<feature type="binding site" evidence="7">
    <location>
        <position position="366"/>
    </location>
    <ligand>
        <name>ATP</name>
        <dbReference type="ChEBI" id="CHEBI:30616"/>
    </ligand>
</feature>
<organism evidence="10 11">
    <name type="scientific">Fomitopsis schrenkii</name>
    <name type="common">Brown rot fungus</name>
    <dbReference type="NCBI Taxonomy" id="2126942"/>
    <lineage>
        <taxon>Eukaryota</taxon>
        <taxon>Fungi</taxon>
        <taxon>Dikarya</taxon>
        <taxon>Basidiomycota</taxon>
        <taxon>Agaricomycotina</taxon>
        <taxon>Agaricomycetes</taxon>
        <taxon>Polyporales</taxon>
        <taxon>Fomitopsis</taxon>
    </lineage>
</organism>
<dbReference type="PANTHER" id="PTHR24351">
    <property type="entry name" value="RIBOSOMAL PROTEIN S6 KINASE"/>
    <property type="match status" value="1"/>
</dbReference>
<evidence type="ECO:0000256" key="4">
    <source>
        <dbReference type="ARBA" id="ARBA00022741"/>
    </source>
</evidence>
<feature type="region of interest" description="Disordered" evidence="8">
    <location>
        <begin position="184"/>
        <end position="238"/>
    </location>
</feature>
<keyword evidence="4 7" id="KW-0547">Nucleotide-binding</keyword>
<evidence type="ECO:0000313" key="11">
    <source>
        <dbReference type="Proteomes" id="UP000015241"/>
    </source>
</evidence>
<evidence type="ECO:0000256" key="7">
    <source>
        <dbReference type="PROSITE-ProRule" id="PRU10141"/>
    </source>
</evidence>
<keyword evidence="11" id="KW-1185">Reference proteome</keyword>
<dbReference type="SMART" id="SM00220">
    <property type="entry name" value="S_TKc"/>
    <property type="match status" value="1"/>
</dbReference>
<feature type="compositionally biased region" description="Basic and acidic residues" evidence="8">
    <location>
        <begin position="212"/>
        <end position="238"/>
    </location>
</feature>
<dbReference type="GO" id="GO:0004674">
    <property type="term" value="F:protein serine/threonine kinase activity"/>
    <property type="evidence" value="ECO:0007669"/>
    <property type="project" value="UniProtKB-KW"/>
</dbReference>
<keyword evidence="3" id="KW-0808">Transferase</keyword>
<keyword evidence="5" id="KW-0418">Kinase</keyword>
<evidence type="ECO:0000256" key="6">
    <source>
        <dbReference type="ARBA" id="ARBA00022840"/>
    </source>
</evidence>
<dbReference type="SUPFAM" id="SSF56112">
    <property type="entry name" value="Protein kinase-like (PK-like)"/>
    <property type="match status" value="1"/>
</dbReference>
<dbReference type="Proteomes" id="UP000015241">
    <property type="component" value="Unassembled WGS sequence"/>
</dbReference>
<reference evidence="10 11" key="1">
    <citation type="journal article" date="2012" name="Science">
        <title>The Paleozoic origin of enzymatic lignin decomposition reconstructed from 31 fungal genomes.</title>
        <authorList>
            <person name="Floudas D."/>
            <person name="Binder M."/>
            <person name="Riley R."/>
            <person name="Barry K."/>
            <person name="Blanchette R.A."/>
            <person name="Henrissat B."/>
            <person name="Martinez A.T."/>
            <person name="Otillar R."/>
            <person name="Spatafora J.W."/>
            <person name="Yadav J.S."/>
            <person name="Aerts A."/>
            <person name="Benoit I."/>
            <person name="Boyd A."/>
            <person name="Carlson A."/>
            <person name="Copeland A."/>
            <person name="Coutinho P.M."/>
            <person name="de Vries R.P."/>
            <person name="Ferreira P."/>
            <person name="Findley K."/>
            <person name="Foster B."/>
            <person name="Gaskell J."/>
            <person name="Glotzer D."/>
            <person name="Gorecki P."/>
            <person name="Heitman J."/>
            <person name="Hesse C."/>
            <person name="Hori C."/>
            <person name="Igarashi K."/>
            <person name="Jurgens J.A."/>
            <person name="Kallen N."/>
            <person name="Kersten P."/>
            <person name="Kohler A."/>
            <person name="Kuees U."/>
            <person name="Kumar T.K.A."/>
            <person name="Kuo A."/>
            <person name="LaButti K."/>
            <person name="Larrondo L.F."/>
            <person name="Lindquist E."/>
            <person name="Ling A."/>
            <person name="Lombard V."/>
            <person name="Lucas S."/>
            <person name="Lundell T."/>
            <person name="Martin R."/>
            <person name="McLaughlin D.J."/>
            <person name="Morgenstern I."/>
            <person name="Morin E."/>
            <person name="Murat C."/>
            <person name="Nagy L.G."/>
            <person name="Nolan M."/>
            <person name="Ohm R.A."/>
            <person name="Patyshakuliyeva A."/>
            <person name="Rokas A."/>
            <person name="Ruiz-Duenas F.J."/>
            <person name="Sabat G."/>
            <person name="Salamov A."/>
            <person name="Samejima M."/>
            <person name="Schmutz J."/>
            <person name="Slot J.C."/>
            <person name="St John F."/>
            <person name="Stenlid J."/>
            <person name="Sun H."/>
            <person name="Sun S."/>
            <person name="Syed K."/>
            <person name="Tsang A."/>
            <person name="Wiebenga A."/>
            <person name="Young D."/>
            <person name="Pisabarro A."/>
            <person name="Eastwood D.C."/>
            <person name="Martin F."/>
            <person name="Cullen D."/>
            <person name="Grigoriev I.V."/>
            <person name="Hibbett D.S."/>
        </authorList>
    </citation>
    <scope>NUCLEOTIDE SEQUENCE</scope>
    <source>
        <strain evidence="11">FP-58527</strain>
    </source>
</reference>
<protein>
    <recommendedName>
        <fullName evidence="9">Protein kinase domain-containing protein</fullName>
    </recommendedName>
</protein>
<dbReference type="eggNOG" id="KOG0598">
    <property type="taxonomic scope" value="Eukaryota"/>
</dbReference>
<evidence type="ECO:0000256" key="8">
    <source>
        <dbReference type="SAM" id="MobiDB-lite"/>
    </source>
</evidence>
<dbReference type="HOGENOM" id="CLU_402796_0_0_1"/>